<comment type="caution">
    <text evidence="1">The sequence shown here is derived from an EMBL/GenBank/DDBJ whole genome shotgun (WGS) entry which is preliminary data.</text>
</comment>
<reference evidence="1" key="1">
    <citation type="submission" date="2021-06" db="EMBL/GenBank/DDBJ databases">
        <authorList>
            <person name="Kallberg Y."/>
            <person name="Tangrot J."/>
            <person name="Rosling A."/>
        </authorList>
    </citation>
    <scope>NUCLEOTIDE SEQUENCE</scope>
    <source>
        <strain evidence="1">MA453B</strain>
    </source>
</reference>
<keyword evidence="2" id="KW-1185">Reference proteome</keyword>
<protein>
    <submittedName>
        <fullName evidence="1">25307_t:CDS:1</fullName>
    </submittedName>
</protein>
<proteinExistence type="predicted"/>
<organism evidence="1 2">
    <name type="scientific">Dentiscutata erythropus</name>
    <dbReference type="NCBI Taxonomy" id="1348616"/>
    <lineage>
        <taxon>Eukaryota</taxon>
        <taxon>Fungi</taxon>
        <taxon>Fungi incertae sedis</taxon>
        <taxon>Mucoromycota</taxon>
        <taxon>Glomeromycotina</taxon>
        <taxon>Glomeromycetes</taxon>
        <taxon>Diversisporales</taxon>
        <taxon>Gigasporaceae</taxon>
        <taxon>Dentiscutata</taxon>
    </lineage>
</organism>
<evidence type="ECO:0000313" key="1">
    <source>
        <dbReference type="EMBL" id="CAG8816034.1"/>
    </source>
</evidence>
<dbReference type="Proteomes" id="UP000789405">
    <property type="component" value="Unassembled WGS sequence"/>
</dbReference>
<sequence length="74" mass="8658">MVCAAQMQSQVNLHSSFAIQAGTDQIKVMRNMRNLYFLIQHNLSTNIFEDLCKLSEIQYRKEQNQFECSNKTLN</sequence>
<gene>
    <name evidence="1" type="ORF">DERYTH_LOCUS26216</name>
</gene>
<evidence type="ECO:0000313" key="2">
    <source>
        <dbReference type="Proteomes" id="UP000789405"/>
    </source>
</evidence>
<name>A0A9N9PFG4_9GLOM</name>
<dbReference type="AlphaFoldDB" id="A0A9N9PFG4"/>
<accession>A0A9N9PFG4</accession>
<dbReference type="OrthoDB" id="2400197at2759"/>
<dbReference type="EMBL" id="CAJVPY010053362">
    <property type="protein sequence ID" value="CAG8816034.1"/>
    <property type="molecule type" value="Genomic_DNA"/>
</dbReference>
<feature type="non-terminal residue" evidence="1">
    <location>
        <position position="74"/>
    </location>
</feature>